<dbReference type="Pfam" id="PF07004">
    <property type="entry name" value="SHIPPO-rpt"/>
    <property type="match status" value="2"/>
</dbReference>
<keyword evidence="1" id="KW-0732">Signal</keyword>
<dbReference type="InterPro" id="IPR051291">
    <property type="entry name" value="CIMAP"/>
</dbReference>
<dbReference type="EMBL" id="KQ978812">
    <property type="protein sequence ID" value="KYN28163.1"/>
    <property type="molecule type" value="Genomic_DNA"/>
</dbReference>
<name>A0A151JP75_9HYME</name>
<evidence type="ECO:0000256" key="1">
    <source>
        <dbReference type="SAM" id="SignalP"/>
    </source>
</evidence>
<dbReference type="AlphaFoldDB" id="A0A151JP75"/>
<dbReference type="InterPro" id="IPR010736">
    <property type="entry name" value="SHIPPO-rpt"/>
</dbReference>
<sequence length="290" mass="32209">MHYAKVCAVAFSYWLLLVMSYDSRQPVDGSRKATLFRQAGGVPSGVCSESSTGLGFCGSVASPTRCSTSAYQWWTTTGDPRRPMTLVAEASQLDLSSSHYVLSLFAFGALRANETAKENLRERILLPDSLLLPDHVPGPGTYSPELCPPMNHSRRVPAYSIKSRGVTKFLDEGPGPNSYLLPTCIGPKVPDKPAQSAFSIIGHRKIHKEILKSPGPATYIKINYDMIKRRSPAYSLKGRHILSERYHSPAPIFYPLYDIRKRSPMYSFGIKHSECAGIPMTQLDEDQFYN</sequence>
<protein>
    <submittedName>
        <fullName evidence="2">Outer dense fiber protein 3</fullName>
    </submittedName>
</protein>
<gene>
    <name evidence="2" type="ORF">ALC57_02409</name>
</gene>
<dbReference type="STRING" id="471704.A0A151JP75"/>
<reference evidence="2 3" key="1">
    <citation type="submission" date="2015-09" db="EMBL/GenBank/DDBJ databases">
        <title>Trachymyrmex cornetzi WGS genome.</title>
        <authorList>
            <person name="Nygaard S."/>
            <person name="Hu H."/>
            <person name="Boomsma J."/>
            <person name="Zhang G."/>
        </authorList>
    </citation>
    <scope>NUCLEOTIDE SEQUENCE [LARGE SCALE GENOMIC DNA]</scope>
    <source>
        <strain evidence="2">Tcor2-1</strain>
        <tissue evidence="2">Whole body</tissue>
    </source>
</reference>
<organism evidence="2 3">
    <name type="scientific">Trachymyrmex cornetzi</name>
    <dbReference type="NCBI Taxonomy" id="471704"/>
    <lineage>
        <taxon>Eukaryota</taxon>
        <taxon>Metazoa</taxon>
        <taxon>Ecdysozoa</taxon>
        <taxon>Arthropoda</taxon>
        <taxon>Hexapoda</taxon>
        <taxon>Insecta</taxon>
        <taxon>Pterygota</taxon>
        <taxon>Neoptera</taxon>
        <taxon>Endopterygota</taxon>
        <taxon>Hymenoptera</taxon>
        <taxon>Apocrita</taxon>
        <taxon>Aculeata</taxon>
        <taxon>Formicoidea</taxon>
        <taxon>Formicidae</taxon>
        <taxon>Myrmicinae</taxon>
        <taxon>Trachymyrmex</taxon>
    </lineage>
</organism>
<dbReference type="Proteomes" id="UP000078492">
    <property type="component" value="Unassembled WGS sequence"/>
</dbReference>
<feature type="chain" id="PRO_5007582933" evidence="1">
    <location>
        <begin position="21"/>
        <end position="290"/>
    </location>
</feature>
<proteinExistence type="predicted"/>
<keyword evidence="3" id="KW-1185">Reference proteome</keyword>
<evidence type="ECO:0000313" key="3">
    <source>
        <dbReference type="Proteomes" id="UP000078492"/>
    </source>
</evidence>
<dbReference type="PANTHER" id="PTHR21580:SF28">
    <property type="entry name" value="BOREALIN N-TERMINAL DOMAIN-CONTAINING PROTEIN-RELATED"/>
    <property type="match status" value="1"/>
</dbReference>
<accession>A0A151JP75</accession>
<dbReference type="PANTHER" id="PTHR21580">
    <property type="entry name" value="SHIPPO-1-RELATED"/>
    <property type="match status" value="1"/>
</dbReference>
<dbReference type="GO" id="GO:0005856">
    <property type="term" value="C:cytoskeleton"/>
    <property type="evidence" value="ECO:0007669"/>
    <property type="project" value="TreeGrafter"/>
</dbReference>
<feature type="signal peptide" evidence="1">
    <location>
        <begin position="1"/>
        <end position="20"/>
    </location>
</feature>
<evidence type="ECO:0000313" key="2">
    <source>
        <dbReference type="EMBL" id="KYN28163.1"/>
    </source>
</evidence>